<dbReference type="PANTHER" id="PTHR47909:SF2">
    <property type="entry name" value="GPI INOSITOL-DEACYLASE"/>
    <property type="match status" value="1"/>
</dbReference>
<dbReference type="Proteomes" id="UP000230790">
    <property type="component" value="Unassembled WGS sequence"/>
</dbReference>
<dbReference type="InterPro" id="IPR029058">
    <property type="entry name" value="AB_hydrolase_fold"/>
</dbReference>
<dbReference type="Pfam" id="PF00561">
    <property type="entry name" value="Abhydrolase_1"/>
    <property type="match status" value="1"/>
</dbReference>
<feature type="domain" description="AB hydrolase-1" evidence="1">
    <location>
        <begin position="6"/>
        <end position="149"/>
    </location>
</feature>
<dbReference type="AlphaFoldDB" id="A0A2M8QCA2"/>
<accession>A0A2M8QCA2</accession>
<dbReference type="PANTHER" id="PTHR47909">
    <property type="entry name" value="ALPHA/BETA-HYDROLASES SUPERFAMILY PROTEIN"/>
    <property type="match status" value="1"/>
</dbReference>
<organism evidence="2 3">
    <name type="scientific">Candidatus Thermofonsia Clade 3 bacterium</name>
    <dbReference type="NCBI Taxonomy" id="2364212"/>
    <lineage>
        <taxon>Bacteria</taxon>
        <taxon>Bacillati</taxon>
        <taxon>Chloroflexota</taxon>
        <taxon>Candidatus Thermofontia</taxon>
        <taxon>Candidatus Thermofonsia Clade 3</taxon>
    </lineage>
</organism>
<evidence type="ECO:0000259" key="1">
    <source>
        <dbReference type="Pfam" id="PF00561"/>
    </source>
</evidence>
<dbReference type="InterPro" id="IPR000073">
    <property type="entry name" value="AB_hydrolase_1"/>
</dbReference>
<sequence length="249" mass="27489">MSVREPIVLIGGFGSHWSDYRFAARALANISGRRVFIAGITRVTWMLAGLTDYSLLVDRAHAAISHALKQTGARKVILVGHSAGGIVGRAYLGDRTLKPHQRSYHGYERVSRLYMVGSPLRATRAALRRGMRAAAWVDQTYPGAYYAPQVRYINVRSRYIEGKADGALRQREAYYNYRFISGDGAQWGDGVVPLALSELDGADTLELEGVGHSPGWGKWFFSDASVIGAWWRHFERGDAPSLNAAEAMA</sequence>
<dbReference type="EMBL" id="PGTN01000049">
    <property type="protein sequence ID" value="PJF47433.1"/>
    <property type="molecule type" value="Genomic_DNA"/>
</dbReference>
<dbReference type="Gene3D" id="3.40.50.1820">
    <property type="entry name" value="alpha/beta hydrolase"/>
    <property type="match status" value="1"/>
</dbReference>
<name>A0A2M8QCA2_9CHLR</name>
<evidence type="ECO:0000313" key="2">
    <source>
        <dbReference type="EMBL" id="PJF47433.1"/>
    </source>
</evidence>
<proteinExistence type="predicted"/>
<protein>
    <submittedName>
        <fullName evidence="2">Lipase</fullName>
    </submittedName>
</protein>
<evidence type="ECO:0000313" key="3">
    <source>
        <dbReference type="Proteomes" id="UP000230790"/>
    </source>
</evidence>
<comment type="caution">
    <text evidence="2">The sequence shown here is derived from an EMBL/GenBank/DDBJ whole genome shotgun (WGS) entry which is preliminary data.</text>
</comment>
<gene>
    <name evidence="2" type="ORF">CUN48_08725</name>
</gene>
<dbReference type="SUPFAM" id="SSF53474">
    <property type="entry name" value="alpha/beta-Hydrolases"/>
    <property type="match status" value="1"/>
</dbReference>
<reference evidence="2 3" key="1">
    <citation type="submission" date="2017-11" db="EMBL/GenBank/DDBJ databases">
        <title>Evolution of Phototrophy in the Chloroflexi Phylum Driven by Horizontal Gene Transfer.</title>
        <authorList>
            <person name="Ward L.M."/>
            <person name="Hemp J."/>
            <person name="Shih P.M."/>
            <person name="Mcglynn S.E."/>
            <person name="Fischer W."/>
        </authorList>
    </citation>
    <scope>NUCLEOTIDE SEQUENCE [LARGE SCALE GENOMIC DNA]</scope>
    <source>
        <strain evidence="2">JP3_7</strain>
    </source>
</reference>